<reference evidence="1" key="1">
    <citation type="journal article" date="2022" name="Int. J. Mol. Sci.">
        <title>Draft Genome of Tanacetum Coccineum: Genomic Comparison of Closely Related Tanacetum-Family Plants.</title>
        <authorList>
            <person name="Yamashiro T."/>
            <person name="Shiraishi A."/>
            <person name="Nakayama K."/>
            <person name="Satake H."/>
        </authorList>
    </citation>
    <scope>NUCLEOTIDE SEQUENCE</scope>
</reference>
<comment type="caution">
    <text evidence="1">The sequence shown here is derived from an EMBL/GenBank/DDBJ whole genome shotgun (WGS) entry which is preliminary data.</text>
</comment>
<name>A0ABQ5H633_9ASTR</name>
<organism evidence="1 2">
    <name type="scientific">Tanacetum coccineum</name>
    <dbReference type="NCBI Taxonomy" id="301880"/>
    <lineage>
        <taxon>Eukaryota</taxon>
        <taxon>Viridiplantae</taxon>
        <taxon>Streptophyta</taxon>
        <taxon>Embryophyta</taxon>
        <taxon>Tracheophyta</taxon>
        <taxon>Spermatophyta</taxon>
        <taxon>Magnoliopsida</taxon>
        <taxon>eudicotyledons</taxon>
        <taxon>Gunneridae</taxon>
        <taxon>Pentapetalae</taxon>
        <taxon>asterids</taxon>
        <taxon>campanulids</taxon>
        <taxon>Asterales</taxon>
        <taxon>Asteraceae</taxon>
        <taxon>Asteroideae</taxon>
        <taxon>Anthemideae</taxon>
        <taxon>Anthemidinae</taxon>
        <taxon>Tanacetum</taxon>
    </lineage>
</organism>
<sequence length="104" mass="11582">MFYNALKCIGYEIAYRHQKKITIRHDVREKGTTVTVLEHRFTSPPPRAYALPLASGTLAWFPRGIGNPAISSQMSNLIALPTSCGARAYMMKLTLVAERQGTDI</sequence>
<evidence type="ECO:0000313" key="2">
    <source>
        <dbReference type="Proteomes" id="UP001151760"/>
    </source>
</evidence>
<dbReference type="EMBL" id="BQNB010019195">
    <property type="protein sequence ID" value="GJT82737.1"/>
    <property type="molecule type" value="Genomic_DNA"/>
</dbReference>
<protein>
    <submittedName>
        <fullName evidence="1">Uncharacterized protein</fullName>
    </submittedName>
</protein>
<evidence type="ECO:0000313" key="1">
    <source>
        <dbReference type="EMBL" id="GJT82737.1"/>
    </source>
</evidence>
<dbReference type="Proteomes" id="UP001151760">
    <property type="component" value="Unassembled WGS sequence"/>
</dbReference>
<gene>
    <name evidence="1" type="ORF">Tco_1057079</name>
</gene>
<reference evidence="1" key="2">
    <citation type="submission" date="2022-01" db="EMBL/GenBank/DDBJ databases">
        <authorList>
            <person name="Yamashiro T."/>
            <person name="Shiraishi A."/>
            <person name="Satake H."/>
            <person name="Nakayama K."/>
        </authorList>
    </citation>
    <scope>NUCLEOTIDE SEQUENCE</scope>
</reference>
<accession>A0ABQ5H633</accession>
<proteinExistence type="predicted"/>
<keyword evidence="2" id="KW-1185">Reference proteome</keyword>